<name>A0A484GAV3_COLOR</name>
<evidence type="ECO:0000256" key="1">
    <source>
        <dbReference type="SAM" id="SignalP"/>
    </source>
</evidence>
<accession>A0A484GAV3</accession>
<sequence>MLTSRLLLAVLASTVFLLAVFANDPGFCNSQPVCKPCNCNAAGRCSGFCHTDKGGTTKHCDEQALGCKCPPGLKLHRRGGCFSGNPRIGVDPPGACFQLHPMSIPCPALLPMGSCYQPLPGYS</sequence>
<keyword evidence="3" id="KW-1185">Reference proteome</keyword>
<feature type="signal peptide" evidence="1">
    <location>
        <begin position="1"/>
        <end position="22"/>
    </location>
</feature>
<protein>
    <submittedName>
        <fullName evidence="2">Uncharacterized protein</fullName>
    </submittedName>
</protein>
<organism evidence="2 3">
    <name type="scientific">Colletotrichum orbiculare (strain 104-T / ATCC 96160 / CBS 514.97 / LARS 414 / MAFF 240422)</name>
    <name type="common">Cucumber anthracnose fungus</name>
    <name type="synonym">Colletotrichum lagenarium</name>
    <dbReference type="NCBI Taxonomy" id="1213857"/>
    <lineage>
        <taxon>Eukaryota</taxon>
        <taxon>Fungi</taxon>
        <taxon>Dikarya</taxon>
        <taxon>Ascomycota</taxon>
        <taxon>Pezizomycotina</taxon>
        <taxon>Sordariomycetes</taxon>
        <taxon>Hypocreomycetidae</taxon>
        <taxon>Glomerellales</taxon>
        <taxon>Glomerellaceae</taxon>
        <taxon>Colletotrichum</taxon>
        <taxon>Colletotrichum orbiculare species complex</taxon>
    </lineage>
</organism>
<reference evidence="3" key="2">
    <citation type="journal article" date="2019" name="Mol. Plant Microbe Interact.">
        <title>Genome sequence resources for four phytopathogenic fungi from the Colletotrichum orbiculare species complex.</title>
        <authorList>
            <person name="Gan P."/>
            <person name="Tsushima A."/>
            <person name="Narusaka M."/>
            <person name="Narusaka Y."/>
            <person name="Takano Y."/>
            <person name="Kubo Y."/>
            <person name="Shirasu K."/>
        </authorList>
    </citation>
    <scope>GENOME REANNOTATION</scope>
    <source>
        <strain evidence="3">104-T / ATCC 96160 / CBS 514.97 / LARS 414 / MAFF 240422</strain>
    </source>
</reference>
<dbReference type="Proteomes" id="UP000014480">
    <property type="component" value="Unassembled WGS sequence"/>
</dbReference>
<dbReference type="EMBL" id="AMCV02000001">
    <property type="protein sequence ID" value="TDZ26765.1"/>
    <property type="molecule type" value="Genomic_DNA"/>
</dbReference>
<feature type="chain" id="PRO_5019833587" evidence="1">
    <location>
        <begin position="23"/>
        <end position="123"/>
    </location>
</feature>
<gene>
    <name evidence="2" type="ORF">Cob_v000053</name>
</gene>
<evidence type="ECO:0000313" key="3">
    <source>
        <dbReference type="Proteomes" id="UP000014480"/>
    </source>
</evidence>
<proteinExistence type="predicted"/>
<keyword evidence="1" id="KW-0732">Signal</keyword>
<reference evidence="3" key="1">
    <citation type="journal article" date="2013" name="New Phytol.">
        <title>Comparative genomic and transcriptomic analyses reveal the hemibiotrophic stage shift of Colletotrichum fungi.</title>
        <authorList>
            <person name="Gan P."/>
            <person name="Ikeda K."/>
            <person name="Irieda H."/>
            <person name="Narusaka M."/>
            <person name="O'Connell R.J."/>
            <person name="Narusaka Y."/>
            <person name="Takano Y."/>
            <person name="Kubo Y."/>
            <person name="Shirasu K."/>
        </authorList>
    </citation>
    <scope>NUCLEOTIDE SEQUENCE [LARGE SCALE GENOMIC DNA]</scope>
    <source>
        <strain evidence="3">104-T / ATCC 96160 / CBS 514.97 / LARS 414 / MAFF 240422</strain>
    </source>
</reference>
<dbReference type="AlphaFoldDB" id="A0A484GAV3"/>
<comment type="caution">
    <text evidence="2">The sequence shown here is derived from an EMBL/GenBank/DDBJ whole genome shotgun (WGS) entry which is preliminary data.</text>
</comment>
<evidence type="ECO:0000313" key="2">
    <source>
        <dbReference type="EMBL" id="TDZ26765.1"/>
    </source>
</evidence>
<dbReference type="OrthoDB" id="10565276at2759"/>